<proteinExistence type="predicted"/>
<comment type="caution">
    <text evidence="3">The sequence shown here is derived from an EMBL/GenBank/DDBJ whole genome shotgun (WGS) entry which is preliminary data.</text>
</comment>
<evidence type="ECO:0000256" key="1">
    <source>
        <dbReference type="SAM" id="MobiDB-lite"/>
    </source>
</evidence>
<name>A0AA38HMR1_9CUCU</name>
<reference evidence="3" key="1">
    <citation type="journal article" date="2023" name="G3 (Bethesda)">
        <title>Whole genome assemblies of Zophobas morio and Tenebrio molitor.</title>
        <authorList>
            <person name="Kaur S."/>
            <person name="Stinson S.A."/>
            <person name="diCenzo G.C."/>
        </authorList>
    </citation>
    <scope>NUCLEOTIDE SEQUENCE</scope>
    <source>
        <strain evidence="3">QUZm001</strain>
    </source>
</reference>
<sequence length="300" mass="34952">MQDIYLQFGSGAGTVMQLAERINENYHGLYFDNYFSSYHLFQYLNSKGVMAIGTIRANRFCKPKLVEDKEMKKKGRGACDVSVSKDGVVITKWFDNKPIMVASNFIAVGNKDNCQRWDKKNKMYIEIPRPEAIALYNGNMGGVDKVDFLLSIYRSYRRSRKWTVRMISHAVDLALVNSWLEYRQHAAQLGLPKKKILDLWSFRQSVAEHLILFKERPKRGRPSAETEQTTPPRKRKTETRPHIEARFVGYEHYPLVDNKKEATRCKMEKCKGKSHTICTKCDVHLCLQKDRNCFLNFHKI</sequence>
<feature type="domain" description="PiggyBac transposable element-derived protein" evidence="2">
    <location>
        <begin position="9"/>
        <end position="179"/>
    </location>
</feature>
<protein>
    <recommendedName>
        <fullName evidence="2">PiggyBac transposable element-derived protein domain-containing protein</fullName>
    </recommendedName>
</protein>
<accession>A0AA38HMR1</accession>
<dbReference type="Pfam" id="PF13843">
    <property type="entry name" value="DDE_Tnp_1_7"/>
    <property type="match status" value="1"/>
</dbReference>
<gene>
    <name evidence="3" type="ORF">Zmor_003765</name>
</gene>
<dbReference type="Proteomes" id="UP001168821">
    <property type="component" value="Unassembled WGS sequence"/>
</dbReference>
<keyword evidence="4" id="KW-1185">Reference proteome</keyword>
<dbReference type="PANTHER" id="PTHR47272:SF2">
    <property type="entry name" value="PIGGYBAC TRANSPOSABLE ELEMENT-DERIVED PROTEIN 3-LIKE"/>
    <property type="match status" value="1"/>
</dbReference>
<evidence type="ECO:0000313" key="4">
    <source>
        <dbReference type="Proteomes" id="UP001168821"/>
    </source>
</evidence>
<evidence type="ECO:0000259" key="2">
    <source>
        <dbReference type="Pfam" id="PF13843"/>
    </source>
</evidence>
<evidence type="ECO:0000313" key="3">
    <source>
        <dbReference type="EMBL" id="KAJ3640471.1"/>
    </source>
</evidence>
<feature type="region of interest" description="Disordered" evidence="1">
    <location>
        <begin position="218"/>
        <end position="241"/>
    </location>
</feature>
<dbReference type="InterPro" id="IPR029526">
    <property type="entry name" value="PGBD"/>
</dbReference>
<dbReference type="PANTHER" id="PTHR47272">
    <property type="entry name" value="DDE_TNP_1_7 DOMAIN-CONTAINING PROTEIN"/>
    <property type="match status" value="1"/>
</dbReference>
<organism evidence="3 4">
    <name type="scientific">Zophobas morio</name>
    <dbReference type="NCBI Taxonomy" id="2755281"/>
    <lineage>
        <taxon>Eukaryota</taxon>
        <taxon>Metazoa</taxon>
        <taxon>Ecdysozoa</taxon>
        <taxon>Arthropoda</taxon>
        <taxon>Hexapoda</taxon>
        <taxon>Insecta</taxon>
        <taxon>Pterygota</taxon>
        <taxon>Neoptera</taxon>
        <taxon>Endopterygota</taxon>
        <taxon>Coleoptera</taxon>
        <taxon>Polyphaga</taxon>
        <taxon>Cucujiformia</taxon>
        <taxon>Tenebrionidae</taxon>
        <taxon>Zophobas</taxon>
    </lineage>
</organism>
<dbReference type="AlphaFoldDB" id="A0AA38HMR1"/>
<dbReference type="EMBL" id="JALNTZ010000010">
    <property type="protein sequence ID" value="KAJ3640471.1"/>
    <property type="molecule type" value="Genomic_DNA"/>
</dbReference>